<dbReference type="Gene3D" id="1.50.10.10">
    <property type="match status" value="1"/>
</dbReference>
<accession>A0A7V5PQB7</accession>
<dbReference type="EMBL" id="DROD01000558">
    <property type="protein sequence ID" value="HHJ53266.1"/>
    <property type="molecule type" value="Genomic_DNA"/>
</dbReference>
<dbReference type="PANTHER" id="PTHR37469:SF2">
    <property type="entry name" value="CELLOBIONIC ACID PHOSPHORYLASE"/>
    <property type="match status" value="1"/>
</dbReference>
<keyword evidence="2 4" id="KW-0808">Transferase</keyword>
<dbReference type="SUPFAM" id="SSF48208">
    <property type="entry name" value="Six-hairpin glycosidases"/>
    <property type="match status" value="1"/>
</dbReference>
<organism evidence="4">
    <name type="scientific">Caldithrix abyssi</name>
    <dbReference type="NCBI Taxonomy" id="187145"/>
    <lineage>
        <taxon>Bacteria</taxon>
        <taxon>Pseudomonadati</taxon>
        <taxon>Calditrichota</taxon>
        <taxon>Calditrichia</taxon>
        <taxon>Calditrichales</taxon>
        <taxon>Calditrichaceae</taxon>
        <taxon>Caldithrix</taxon>
    </lineage>
</organism>
<keyword evidence="1" id="KW-0328">Glycosyltransferase</keyword>
<dbReference type="Pfam" id="PF17167">
    <property type="entry name" value="Glyco_hydro_94"/>
    <property type="match status" value="1"/>
</dbReference>
<protein>
    <submittedName>
        <fullName evidence="4">Glycosyl transferase family 36</fullName>
    </submittedName>
</protein>
<dbReference type="PANTHER" id="PTHR37469">
    <property type="entry name" value="CELLOBIONIC ACID PHOSPHORYLASE-RELATED"/>
    <property type="match status" value="1"/>
</dbReference>
<feature type="domain" description="Glycosyl hydrolase 94 catalytic" evidence="3">
    <location>
        <begin position="12"/>
        <end position="325"/>
    </location>
</feature>
<comment type="caution">
    <text evidence="4">The sequence shown here is derived from an EMBL/GenBank/DDBJ whole genome shotgun (WGS) entry which is preliminary data.</text>
</comment>
<reference evidence="4" key="1">
    <citation type="journal article" date="2020" name="mSystems">
        <title>Genome- and Community-Level Interaction Insights into Carbon Utilization and Element Cycling Functions of Hydrothermarchaeota in Hydrothermal Sediment.</title>
        <authorList>
            <person name="Zhou Z."/>
            <person name="Liu Y."/>
            <person name="Xu W."/>
            <person name="Pan J."/>
            <person name="Luo Z.H."/>
            <person name="Li M."/>
        </authorList>
    </citation>
    <scope>NUCLEOTIDE SEQUENCE [LARGE SCALE GENOMIC DNA]</scope>
    <source>
        <strain evidence="4">HyVt-527</strain>
    </source>
</reference>
<sequence>KVLHWWHPLTDEGLKTEMTDDLLWLPYMVIRYLKETADFQLLQHEVPFYDGGKATLFEHCTKAIDVVFSRFSKRGLPLIGEGDWCDGFNTMGLDWKGESAWLGMFLYTILTEWLELLTRLDAKKYHDVIHLYQKKALNLKEALNTYAWNGQWYIAATKDDGTPIGDPSQEEAKIYLMSQTWAVISGIANEERKQQVMEAILQHLEADTGLMLLYPAFTKPDKYVGYITRYAPGLRENGGVYTHAATWGVMALAMAKRPHDMYRIFSKLNPILQAHRDADKYMAEPYVLPGNSDGKDSRYHGRAGWTWYTGSAGWLFTIAHEYIVGVRPDYDGLIIDPCFPPEWDSIKVRRPFRNAVYNIIIQNPKRVCGGVEEIEVDGKRINGHIIPVFNEGTHEVIVSLKG</sequence>
<gene>
    <name evidence="4" type="ORF">ENJ89_08750</name>
</gene>
<evidence type="ECO:0000313" key="4">
    <source>
        <dbReference type="EMBL" id="HHJ53266.1"/>
    </source>
</evidence>
<dbReference type="InterPro" id="IPR033432">
    <property type="entry name" value="GH94_catalytic"/>
</dbReference>
<evidence type="ECO:0000259" key="3">
    <source>
        <dbReference type="Pfam" id="PF17167"/>
    </source>
</evidence>
<evidence type="ECO:0000256" key="1">
    <source>
        <dbReference type="ARBA" id="ARBA00022676"/>
    </source>
</evidence>
<dbReference type="InterPro" id="IPR008928">
    <property type="entry name" value="6-hairpin_glycosidase_sf"/>
</dbReference>
<dbReference type="Proteomes" id="UP000886124">
    <property type="component" value="Unassembled WGS sequence"/>
</dbReference>
<dbReference type="InterPro" id="IPR052047">
    <property type="entry name" value="GH94_Enzymes"/>
</dbReference>
<dbReference type="GO" id="GO:0005975">
    <property type="term" value="P:carbohydrate metabolic process"/>
    <property type="evidence" value="ECO:0007669"/>
    <property type="project" value="InterPro"/>
</dbReference>
<dbReference type="AlphaFoldDB" id="A0A7V5PQB7"/>
<proteinExistence type="predicted"/>
<feature type="non-terminal residue" evidence="4">
    <location>
        <position position="1"/>
    </location>
</feature>
<name>A0A7V5PQB7_CALAY</name>
<evidence type="ECO:0000256" key="2">
    <source>
        <dbReference type="ARBA" id="ARBA00022679"/>
    </source>
</evidence>
<dbReference type="Gene3D" id="2.60.420.10">
    <property type="entry name" value="Maltose phosphorylase, domain 3"/>
    <property type="match status" value="1"/>
</dbReference>
<dbReference type="InterPro" id="IPR012341">
    <property type="entry name" value="6hp_glycosidase-like_sf"/>
</dbReference>
<dbReference type="GO" id="GO:0016757">
    <property type="term" value="F:glycosyltransferase activity"/>
    <property type="evidence" value="ECO:0007669"/>
    <property type="project" value="UniProtKB-KW"/>
</dbReference>